<dbReference type="AlphaFoldDB" id="A0AAV4DT09"/>
<sequence length="129" mass="14114">MIMPEPIPSHSPSATDLTTETSNPHTDNDDNSSQDQENSSDRIAHALETTETHGTNTYNTDLRNTDSSHSDRTNTTYTALHHTDNAVGTSFNTNILCTANQVHDSICITPLPITQSTPIKMTQTETQDS</sequence>
<feature type="compositionally biased region" description="Polar residues" evidence="1">
    <location>
        <begin position="10"/>
        <end position="25"/>
    </location>
</feature>
<accession>A0AAV4DT09</accession>
<name>A0AAV4DT09_9GAST</name>
<dbReference type="EMBL" id="BLXT01008250">
    <property type="protein sequence ID" value="GFO47120.1"/>
    <property type="molecule type" value="Genomic_DNA"/>
</dbReference>
<proteinExistence type="predicted"/>
<feature type="compositionally biased region" description="Basic and acidic residues" evidence="1">
    <location>
        <begin position="63"/>
        <end position="72"/>
    </location>
</feature>
<evidence type="ECO:0000313" key="2">
    <source>
        <dbReference type="EMBL" id="GFO47120.1"/>
    </source>
</evidence>
<feature type="compositionally biased region" description="Basic and acidic residues" evidence="1">
    <location>
        <begin position="39"/>
        <end position="51"/>
    </location>
</feature>
<feature type="region of interest" description="Disordered" evidence="1">
    <location>
        <begin position="1"/>
        <end position="74"/>
    </location>
</feature>
<organism evidence="2 3">
    <name type="scientific">Plakobranchus ocellatus</name>
    <dbReference type="NCBI Taxonomy" id="259542"/>
    <lineage>
        <taxon>Eukaryota</taxon>
        <taxon>Metazoa</taxon>
        <taxon>Spiralia</taxon>
        <taxon>Lophotrochozoa</taxon>
        <taxon>Mollusca</taxon>
        <taxon>Gastropoda</taxon>
        <taxon>Heterobranchia</taxon>
        <taxon>Euthyneura</taxon>
        <taxon>Panpulmonata</taxon>
        <taxon>Sacoglossa</taxon>
        <taxon>Placobranchoidea</taxon>
        <taxon>Plakobranchidae</taxon>
        <taxon>Plakobranchus</taxon>
    </lineage>
</organism>
<keyword evidence="3" id="KW-1185">Reference proteome</keyword>
<reference evidence="2 3" key="1">
    <citation type="journal article" date="2021" name="Elife">
        <title>Chloroplast acquisition without the gene transfer in kleptoplastic sea slugs, Plakobranchus ocellatus.</title>
        <authorList>
            <person name="Maeda T."/>
            <person name="Takahashi S."/>
            <person name="Yoshida T."/>
            <person name="Shimamura S."/>
            <person name="Takaki Y."/>
            <person name="Nagai Y."/>
            <person name="Toyoda A."/>
            <person name="Suzuki Y."/>
            <person name="Arimoto A."/>
            <person name="Ishii H."/>
            <person name="Satoh N."/>
            <person name="Nishiyama T."/>
            <person name="Hasebe M."/>
            <person name="Maruyama T."/>
            <person name="Minagawa J."/>
            <person name="Obokata J."/>
            <person name="Shigenobu S."/>
        </authorList>
    </citation>
    <scope>NUCLEOTIDE SEQUENCE [LARGE SCALE GENOMIC DNA]</scope>
</reference>
<evidence type="ECO:0000313" key="3">
    <source>
        <dbReference type="Proteomes" id="UP000735302"/>
    </source>
</evidence>
<dbReference type="Proteomes" id="UP000735302">
    <property type="component" value="Unassembled WGS sequence"/>
</dbReference>
<evidence type="ECO:0000256" key="1">
    <source>
        <dbReference type="SAM" id="MobiDB-lite"/>
    </source>
</evidence>
<gene>
    <name evidence="2" type="ORF">PoB_007362500</name>
</gene>
<comment type="caution">
    <text evidence="2">The sequence shown here is derived from an EMBL/GenBank/DDBJ whole genome shotgun (WGS) entry which is preliminary data.</text>
</comment>
<protein>
    <submittedName>
        <fullName evidence="2">Uncharacterized protein</fullName>
    </submittedName>
</protein>